<evidence type="ECO:0000256" key="6">
    <source>
        <dbReference type="ARBA" id="ARBA00022989"/>
    </source>
</evidence>
<dbReference type="InterPro" id="IPR017871">
    <property type="entry name" value="ABC_transporter-like_CS"/>
</dbReference>
<evidence type="ECO:0000256" key="5">
    <source>
        <dbReference type="ARBA" id="ARBA00022840"/>
    </source>
</evidence>
<keyword evidence="12" id="KW-1185">Reference proteome</keyword>
<dbReference type="PANTHER" id="PTHR48041">
    <property type="entry name" value="ABC TRANSPORTER G FAMILY MEMBER 28"/>
    <property type="match status" value="1"/>
</dbReference>
<dbReference type="InterPro" id="IPR008984">
    <property type="entry name" value="SMAD_FHA_dom_sf"/>
</dbReference>
<keyword evidence="6 8" id="KW-1133">Transmembrane helix</keyword>
<dbReference type="PROSITE" id="PS00211">
    <property type="entry name" value="ABC_TRANSPORTER_1"/>
    <property type="match status" value="1"/>
</dbReference>
<proteinExistence type="predicted"/>
<dbReference type="CDD" id="cd00060">
    <property type="entry name" value="FHA"/>
    <property type="match status" value="2"/>
</dbReference>
<dbReference type="PROSITE" id="PS50006">
    <property type="entry name" value="FHA_DOMAIN"/>
    <property type="match status" value="2"/>
</dbReference>
<dbReference type="Gene3D" id="3.40.50.300">
    <property type="entry name" value="P-loop containing nucleotide triphosphate hydrolases"/>
    <property type="match status" value="1"/>
</dbReference>
<dbReference type="InterPro" id="IPR050352">
    <property type="entry name" value="ABCG_transporters"/>
</dbReference>
<dbReference type="InterPro" id="IPR003439">
    <property type="entry name" value="ABC_transporter-like_ATP-bd"/>
</dbReference>
<comment type="caution">
    <text evidence="11">The sequence shown here is derived from an EMBL/GenBank/DDBJ whole genome shotgun (WGS) entry which is preliminary data.</text>
</comment>
<dbReference type="EMBL" id="JAQOSQ010000003">
    <property type="protein sequence ID" value="MDJ1182608.1"/>
    <property type="molecule type" value="Genomic_DNA"/>
</dbReference>
<evidence type="ECO:0000256" key="1">
    <source>
        <dbReference type="ARBA" id="ARBA00004141"/>
    </source>
</evidence>
<dbReference type="InterPro" id="IPR027417">
    <property type="entry name" value="P-loop_NTPase"/>
</dbReference>
<dbReference type="Proteomes" id="UP001232992">
    <property type="component" value="Unassembled WGS sequence"/>
</dbReference>
<keyword evidence="3 8" id="KW-0812">Transmembrane</keyword>
<dbReference type="Gene3D" id="2.60.200.20">
    <property type="match status" value="2"/>
</dbReference>
<feature type="domain" description="ABC transporter" evidence="10">
    <location>
        <begin position="230"/>
        <end position="467"/>
    </location>
</feature>
<feature type="transmembrane region" description="Helical" evidence="8">
    <location>
        <begin position="657"/>
        <end position="683"/>
    </location>
</feature>
<dbReference type="Pfam" id="PF00005">
    <property type="entry name" value="ABC_tran"/>
    <property type="match status" value="1"/>
</dbReference>
<evidence type="ECO:0000256" key="4">
    <source>
        <dbReference type="ARBA" id="ARBA00022741"/>
    </source>
</evidence>
<keyword evidence="4" id="KW-0547">Nucleotide-binding</keyword>
<accession>A0ABT7BTV2</accession>
<feature type="domain" description="FHA" evidence="9">
    <location>
        <begin position="144"/>
        <end position="193"/>
    </location>
</feature>
<evidence type="ECO:0000313" key="12">
    <source>
        <dbReference type="Proteomes" id="UP001232992"/>
    </source>
</evidence>
<evidence type="ECO:0000256" key="7">
    <source>
        <dbReference type="ARBA" id="ARBA00023136"/>
    </source>
</evidence>
<evidence type="ECO:0000256" key="2">
    <source>
        <dbReference type="ARBA" id="ARBA00022448"/>
    </source>
</evidence>
<dbReference type="SMART" id="SM00382">
    <property type="entry name" value="AAA"/>
    <property type="match status" value="1"/>
</dbReference>
<dbReference type="GO" id="GO:0005524">
    <property type="term" value="F:ATP binding"/>
    <property type="evidence" value="ECO:0007669"/>
    <property type="project" value="UniProtKB-KW"/>
</dbReference>
<evidence type="ECO:0000259" key="9">
    <source>
        <dbReference type="PROSITE" id="PS50006"/>
    </source>
</evidence>
<feature type="transmembrane region" description="Helical" evidence="8">
    <location>
        <begin position="625"/>
        <end position="645"/>
    </location>
</feature>
<evidence type="ECO:0000313" key="11">
    <source>
        <dbReference type="EMBL" id="MDJ1182608.1"/>
    </source>
</evidence>
<feature type="transmembrane region" description="Helical" evidence="8">
    <location>
        <begin position="573"/>
        <end position="593"/>
    </location>
</feature>
<keyword evidence="5 11" id="KW-0067">ATP-binding</keyword>
<dbReference type="Pfam" id="PF01061">
    <property type="entry name" value="ABC2_membrane"/>
    <property type="match status" value="1"/>
</dbReference>
<dbReference type="Pfam" id="PF00498">
    <property type="entry name" value="FHA"/>
    <property type="match status" value="2"/>
</dbReference>
<dbReference type="SUPFAM" id="SSF52540">
    <property type="entry name" value="P-loop containing nucleoside triphosphate hydrolases"/>
    <property type="match status" value="1"/>
</dbReference>
<keyword evidence="7 8" id="KW-0472">Membrane</keyword>
<feature type="transmembrane region" description="Helical" evidence="8">
    <location>
        <begin position="537"/>
        <end position="558"/>
    </location>
</feature>
<feature type="domain" description="FHA" evidence="9">
    <location>
        <begin position="36"/>
        <end position="92"/>
    </location>
</feature>
<reference evidence="11 12" key="1">
    <citation type="submission" date="2023-01" db="EMBL/GenBank/DDBJ databases">
        <title>Novel diversity within Roseofilum (Cyanobacteria; Desertifilaceae) from marine benthic mats with descriptions of four novel species.</title>
        <authorList>
            <person name="Wang Y."/>
            <person name="Berthold D.E."/>
            <person name="Hu J."/>
            <person name="Lefler F.W."/>
            <person name="Laughinghouse H.D. IV."/>
        </authorList>
    </citation>
    <scope>NUCLEOTIDE SEQUENCE [LARGE SCALE GENOMIC DNA]</scope>
    <source>
        <strain evidence="11 12">BLCC-M143</strain>
    </source>
</reference>
<name>A0ABT7BTV2_9CYAN</name>
<dbReference type="SUPFAM" id="SSF49879">
    <property type="entry name" value="SMAD/FHA domain"/>
    <property type="match status" value="2"/>
</dbReference>
<keyword evidence="2" id="KW-0813">Transport</keyword>
<dbReference type="PROSITE" id="PS50893">
    <property type="entry name" value="ABC_TRANSPORTER_2"/>
    <property type="match status" value="1"/>
</dbReference>
<sequence>MTYPIHNRHTLLAKDPELVLNNQGQTIAHQLKGDRHVLGRDRNLSDLAVPLDWDVISGCHATLEKVGLDYHIYDGDKRKASTNGLFINHTRIDSMMGYRLRDGDRLQVGQNPKSLITIVYSNSNAQWGAAQPIQYSLQLNQSPMAIGRDSQADLPLPSPIVSYRHAVIKPSQNSGYILEDYSTNGTFVNGQRVNGAIALSSGATIRIGPYSLVLQENTIVVGDRGDRIRLDAKNLILKVRDKQHKEKQILDNISLPIQPGQFVALVGGSGAGKSTLMKTLLGIQKPSQGEVYLNGENLRSNFNIYRNQIGYVPQDDIIHRDLTVREVLSYAAQLRLPSDIKPTERNVIIEETIQNIEMVEHIDKPITALSGGQRKRVSIGVELLADPKLFFLDEPTSGLDPGLDKNMMELLRKLADEGRTIILVTHATSNIKLCDRIVFLGEGGKLCYFGDPQDATSFFGVQDFPNIYNLLSNRERVIDRQQAFKTSQLYTDNIENILNQHNQKSQTKSPKKPRSRFLQQLTILSQRSGTLLIRDRANLALSLFTAPLGIILITFALGTQDPLILGTEDDPTLAALALRVLFVFTCAAIWVGLSSSLPEIIKEAAIYSRERLANLNLYSYLGSKLAILGGLTLAQTLLMATAILLCFQSPEPELLPWFLGMGITTFLTLFTCTNLGLMVSASVQNSSQANSALPLLLLPQIIFSGVLFKMSGVGQYISWLMLSRWSVGAYGILVDVNHMVPEPTLLPDGSQLPQPFEITSVYEPTWENLALNWGALCLHSLIYLGITWILQKKKDVL</sequence>
<dbReference type="InterPro" id="IPR003593">
    <property type="entry name" value="AAA+_ATPase"/>
</dbReference>
<evidence type="ECO:0000256" key="3">
    <source>
        <dbReference type="ARBA" id="ARBA00022692"/>
    </source>
</evidence>
<gene>
    <name evidence="11" type="ORF">PMH09_05315</name>
</gene>
<organism evidence="11 12">
    <name type="scientific">Roseofilum casamattae BLCC-M143</name>
    <dbReference type="NCBI Taxonomy" id="3022442"/>
    <lineage>
        <taxon>Bacteria</taxon>
        <taxon>Bacillati</taxon>
        <taxon>Cyanobacteriota</taxon>
        <taxon>Cyanophyceae</taxon>
        <taxon>Desertifilales</taxon>
        <taxon>Desertifilaceae</taxon>
        <taxon>Roseofilum</taxon>
        <taxon>Roseofilum casamattae</taxon>
    </lineage>
</organism>
<evidence type="ECO:0000256" key="8">
    <source>
        <dbReference type="SAM" id="Phobius"/>
    </source>
</evidence>
<feature type="transmembrane region" description="Helical" evidence="8">
    <location>
        <begin position="695"/>
        <end position="717"/>
    </location>
</feature>
<dbReference type="RefSeq" id="WP_283757260.1">
    <property type="nucleotide sequence ID" value="NZ_JAQOSQ010000003.1"/>
</dbReference>
<comment type="subcellular location">
    <subcellularLocation>
        <location evidence="1">Membrane</location>
        <topology evidence="1">Multi-pass membrane protein</topology>
    </subcellularLocation>
</comment>
<protein>
    <submittedName>
        <fullName evidence="11">ATP-binding cassette domain-containing protein</fullName>
    </submittedName>
</protein>
<dbReference type="SMART" id="SM00240">
    <property type="entry name" value="FHA"/>
    <property type="match status" value="2"/>
</dbReference>
<dbReference type="InterPro" id="IPR013525">
    <property type="entry name" value="ABC2_TM"/>
</dbReference>
<feature type="transmembrane region" description="Helical" evidence="8">
    <location>
        <begin position="770"/>
        <end position="790"/>
    </location>
</feature>
<dbReference type="InterPro" id="IPR000253">
    <property type="entry name" value="FHA_dom"/>
</dbReference>
<dbReference type="PANTHER" id="PTHR48041:SF139">
    <property type="entry name" value="PROTEIN SCARLET"/>
    <property type="match status" value="1"/>
</dbReference>
<evidence type="ECO:0000259" key="10">
    <source>
        <dbReference type="PROSITE" id="PS50893"/>
    </source>
</evidence>